<gene>
    <name evidence="2" type="ORF">GON26_10250</name>
</gene>
<dbReference type="PANTHER" id="PTHR46333">
    <property type="entry name" value="CYTOKINESIS PROTEIN 3"/>
    <property type="match status" value="1"/>
</dbReference>
<dbReference type="SMART" id="SM00460">
    <property type="entry name" value="TGc"/>
    <property type="match status" value="1"/>
</dbReference>
<dbReference type="InterPro" id="IPR038765">
    <property type="entry name" value="Papain-like_cys_pep_sf"/>
</dbReference>
<dbReference type="AlphaFoldDB" id="A0A6I4NJS1"/>
<reference evidence="2 3" key="1">
    <citation type="submission" date="2019-12" db="EMBL/GenBank/DDBJ databases">
        <authorList>
            <person name="Kim Y.S."/>
        </authorList>
    </citation>
    <scope>NUCLEOTIDE SEQUENCE [LARGE SCALE GENOMIC DNA]</scope>
    <source>
        <strain evidence="2 3">GA093</strain>
    </source>
</reference>
<dbReference type="GO" id="GO:0005737">
    <property type="term" value="C:cytoplasm"/>
    <property type="evidence" value="ECO:0007669"/>
    <property type="project" value="TreeGrafter"/>
</dbReference>
<dbReference type="Proteomes" id="UP000471501">
    <property type="component" value="Unassembled WGS sequence"/>
</dbReference>
<proteinExistence type="predicted"/>
<protein>
    <submittedName>
        <fullName evidence="2">Transglutaminase</fullName>
    </submittedName>
</protein>
<dbReference type="PANTHER" id="PTHR46333:SF2">
    <property type="entry name" value="CYTOKINESIS PROTEIN 3"/>
    <property type="match status" value="1"/>
</dbReference>
<evidence type="ECO:0000313" key="3">
    <source>
        <dbReference type="Proteomes" id="UP000471501"/>
    </source>
</evidence>
<feature type="domain" description="Transglutaminase-like" evidence="1">
    <location>
        <begin position="111"/>
        <end position="178"/>
    </location>
</feature>
<sequence length="328" mass="38247">MKLKNIIMLTFFLNVFFVNLSYSQKYNRIDSIILKYPKNFASTEDLAKRIDKDFKSEYQKARAIFSWIALNIQYDYKAYLNPQPSKRFTYRTEYERNKQIQDLQDDIVQKAFTNKKAVCEGFSLLYAELANSVGLNVEVIHGDSKTMLNDIGRKNTQTNHAWNMVEIDGKWRLVDATWGQGYFDFSKKIAVKEFKPYYFDTDPKYFFAKHYPDSGTYLNDKIDKDAFLNGPLIYNNTIGGDHEILEPNSGLIEVKTGEKITFRIKNISKTDDICYLNTKGQRFEIENPKEKRGFLEFQVTNTNNLSKFITFFLNGNSIASFKIVPKSI</sequence>
<name>A0A6I4NJS1_9FLAO</name>
<dbReference type="Gene3D" id="3.10.620.30">
    <property type="match status" value="1"/>
</dbReference>
<comment type="caution">
    <text evidence="2">The sequence shown here is derived from an EMBL/GenBank/DDBJ whole genome shotgun (WGS) entry which is preliminary data.</text>
</comment>
<dbReference type="EMBL" id="WSTB01000005">
    <property type="protein sequence ID" value="MWB94746.1"/>
    <property type="molecule type" value="Genomic_DNA"/>
</dbReference>
<evidence type="ECO:0000313" key="2">
    <source>
        <dbReference type="EMBL" id="MWB94746.1"/>
    </source>
</evidence>
<keyword evidence="3" id="KW-1185">Reference proteome</keyword>
<organism evidence="2 3">
    <name type="scientific">Flavobacterium hydrocarbonoxydans</name>
    <dbReference type="NCBI Taxonomy" id="2683249"/>
    <lineage>
        <taxon>Bacteria</taxon>
        <taxon>Pseudomonadati</taxon>
        <taxon>Bacteroidota</taxon>
        <taxon>Flavobacteriia</taxon>
        <taxon>Flavobacteriales</taxon>
        <taxon>Flavobacteriaceae</taxon>
        <taxon>Flavobacterium</taxon>
    </lineage>
</organism>
<evidence type="ECO:0000259" key="1">
    <source>
        <dbReference type="SMART" id="SM00460"/>
    </source>
</evidence>
<accession>A0A6I4NJS1</accession>
<dbReference type="SUPFAM" id="SSF54001">
    <property type="entry name" value="Cysteine proteinases"/>
    <property type="match status" value="1"/>
</dbReference>
<dbReference type="InterPro" id="IPR052557">
    <property type="entry name" value="CAP/Cytokinesis_protein"/>
</dbReference>
<dbReference type="Pfam" id="PF01841">
    <property type="entry name" value="Transglut_core"/>
    <property type="match status" value="1"/>
</dbReference>
<dbReference type="InterPro" id="IPR002931">
    <property type="entry name" value="Transglutaminase-like"/>
</dbReference>